<dbReference type="Gene3D" id="3.40.50.200">
    <property type="entry name" value="Peptidase S8/S53 domain"/>
    <property type="match status" value="2"/>
</dbReference>
<dbReference type="InterPro" id="IPR015500">
    <property type="entry name" value="Peptidase_S8_subtilisin-rel"/>
</dbReference>
<evidence type="ECO:0000313" key="10">
    <source>
        <dbReference type="Proteomes" id="UP000244925"/>
    </source>
</evidence>
<accession>A0A2V1IZQ0</accession>
<keyword evidence="10" id="KW-1185">Reference proteome</keyword>
<dbReference type="InterPro" id="IPR036852">
    <property type="entry name" value="Peptidase_S8/S53_dom_sf"/>
</dbReference>
<feature type="active site" description="Charge relay system" evidence="5 6">
    <location>
        <position position="155"/>
    </location>
</feature>
<feature type="chain" id="PRO_5016150170" description="Peptidase S8/S53 domain-containing protein" evidence="7">
    <location>
        <begin position="21"/>
        <end position="758"/>
    </location>
</feature>
<dbReference type="AlphaFoldDB" id="A0A2V1IZQ0"/>
<dbReference type="Proteomes" id="UP000244925">
    <property type="component" value="Unassembled WGS sequence"/>
</dbReference>
<dbReference type="PANTHER" id="PTHR43806:SF11">
    <property type="entry name" value="CEREVISIN-RELATED"/>
    <property type="match status" value="1"/>
</dbReference>
<keyword evidence="7" id="KW-0732">Signal</keyword>
<evidence type="ECO:0000256" key="2">
    <source>
        <dbReference type="ARBA" id="ARBA00022670"/>
    </source>
</evidence>
<feature type="signal peptide" evidence="7">
    <location>
        <begin position="1"/>
        <end position="20"/>
    </location>
</feature>
<gene>
    <name evidence="9" type="ORF">C5O25_02335</name>
</gene>
<comment type="similarity">
    <text evidence="1 6">Belongs to the peptidase S8 family.</text>
</comment>
<feature type="domain" description="Peptidase S8/S53" evidence="8">
    <location>
        <begin position="146"/>
        <end position="354"/>
    </location>
</feature>
<keyword evidence="2 6" id="KW-0645">Protease</keyword>
<dbReference type="EMBL" id="PUBV01000003">
    <property type="protein sequence ID" value="PWB09102.1"/>
    <property type="molecule type" value="Genomic_DNA"/>
</dbReference>
<comment type="caution">
    <text evidence="9">The sequence shown here is derived from an EMBL/GenBank/DDBJ whole genome shotgun (WGS) entry which is preliminary data.</text>
</comment>
<organism evidence="9 10">
    <name type="scientific">Paramuribaculum intestinale</name>
    <dbReference type="NCBI Taxonomy" id="2094151"/>
    <lineage>
        <taxon>Bacteria</taxon>
        <taxon>Pseudomonadati</taxon>
        <taxon>Bacteroidota</taxon>
        <taxon>Bacteroidia</taxon>
        <taxon>Bacteroidales</taxon>
        <taxon>Muribaculaceae</taxon>
        <taxon>Paramuribaculum</taxon>
    </lineage>
</organism>
<feature type="active site" description="Charge relay system" evidence="5 6">
    <location>
        <position position="210"/>
    </location>
</feature>
<evidence type="ECO:0000256" key="6">
    <source>
        <dbReference type="PROSITE-ProRule" id="PRU01240"/>
    </source>
</evidence>
<dbReference type="PROSITE" id="PS00138">
    <property type="entry name" value="SUBTILASE_SER"/>
    <property type="match status" value="1"/>
</dbReference>
<dbReference type="GO" id="GO:0006508">
    <property type="term" value="P:proteolysis"/>
    <property type="evidence" value="ECO:0007669"/>
    <property type="project" value="UniProtKB-KW"/>
</dbReference>
<dbReference type="Pfam" id="PF00082">
    <property type="entry name" value="Peptidase_S8"/>
    <property type="match status" value="2"/>
</dbReference>
<dbReference type="InterPro" id="IPR000209">
    <property type="entry name" value="Peptidase_S8/S53_dom"/>
</dbReference>
<keyword evidence="3 6" id="KW-0378">Hydrolase</keyword>
<dbReference type="GO" id="GO:0004252">
    <property type="term" value="F:serine-type endopeptidase activity"/>
    <property type="evidence" value="ECO:0007669"/>
    <property type="project" value="UniProtKB-UniRule"/>
</dbReference>
<name>A0A2V1IZQ0_9BACT</name>
<dbReference type="InterPro" id="IPR023828">
    <property type="entry name" value="Peptidase_S8_Ser-AS"/>
</dbReference>
<sequence length="758" mass="78826">MNTRNAILSFMAGASLLVTASAQDAAGKVNFAGQVLFEQYQASQQSRAQGLTPRKKVPETMLAIVELADGYDAAQIEGVEVMDRRGDMAIVSLCTADLMKVAGDKAVRRLSVGGRARLALDKARTASKANRVMSGTSYSLPKNYNGSGVVLGMMDQGFDPNHINFLNSDQTSSRVSRVWVYGNTEGAAPTVYDTPSAIASLSTDNTQSTHATHVAGIMGGAYNKGCDMVKSYNGQPMVVSANNTYYGLARGAEYAVGVGTLYDANIMDAAQKVLGYAKSQGRPAVFNLSLGSVLGPHDGTDVVDRYLAELGKDMIIVMAAGNDGMSDVSLRADFSAGAGKVSTLPVTDGNTSWNGFVQVWSDTSDPVAVVFNILNVKTGQVTYSYPIASAQDGITVGGSGTSVTSSLFASAFSSDSYIVVESGVEDGNNRYRASLYLDLTAKSLTNPEFVPMLTIEGAAGQGASAFISSDNGDMLTFGNRGLTGYVAGSPAESISSMACGENVIVVGSYNSRNTFPVLQGTIMGFDEQAYPVDGVSSFTSYGTTFSGKKLPELCAPGMTVISSVSTPWVKATGPSSGDLSAKVDRSGLSGAMKASRTDYWGQMQGTSMATPYVSGVVALLLEQDPTLTVDRVRDLLVSTAQAMPADTEPVALKWGAGRLDAENAMRKLLGMPSSIGDVTADTERRFSMEQSDGCIVAGIAGEAGLRATLTSIAGQSAGTAKGSGGTVTIATSGMAPGVYVLTVEGNSGAMISRKVVVR</sequence>
<dbReference type="PANTHER" id="PTHR43806">
    <property type="entry name" value="PEPTIDASE S8"/>
    <property type="match status" value="1"/>
</dbReference>
<proteinExistence type="inferred from homology"/>
<dbReference type="RefSeq" id="WP_107035123.1">
    <property type="nucleotide sequence ID" value="NZ_CAOONL010000017.1"/>
</dbReference>
<dbReference type="SUPFAM" id="SSF52743">
    <property type="entry name" value="Subtilisin-like"/>
    <property type="match status" value="1"/>
</dbReference>
<evidence type="ECO:0000256" key="5">
    <source>
        <dbReference type="PIRSR" id="PIRSR615500-1"/>
    </source>
</evidence>
<evidence type="ECO:0000256" key="1">
    <source>
        <dbReference type="ARBA" id="ARBA00011073"/>
    </source>
</evidence>
<evidence type="ECO:0000313" key="9">
    <source>
        <dbReference type="EMBL" id="PWB09102.1"/>
    </source>
</evidence>
<dbReference type="PROSITE" id="PS51892">
    <property type="entry name" value="SUBTILASE"/>
    <property type="match status" value="1"/>
</dbReference>
<dbReference type="PRINTS" id="PR00723">
    <property type="entry name" value="SUBTILISIN"/>
</dbReference>
<evidence type="ECO:0000259" key="8">
    <source>
        <dbReference type="Pfam" id="PF00082"/>
    </source>
</evidence>
<dbReference type="InterPro" id="IPR050131">
    <property type="entry name" value="Peptidase_S8_subtilisin-like"/>
</dbReference>
<protein>
    <recommendedName>
        <fullName evidence="8">Peptidase S8/S53 domain-containing protein</fullName>
    </recommendedName>
</protein>
<feature type="active site" description="Charge relay system" evidence="5 6">
    <location>
        <position position="607"/>
    </location>
</feature>
<reference evidence="10" key="1">
    <citation type="submission" date="2018-02" db="EMBL/GenBank/DDBJ databases">
        <authorList>
            <person name="Clavel T."/>
            <person name="Strowig T."/>
        </authorList>
    </citation>
    <scope>NUCLEOTIDE SEQUENCE [LARGE SCALE GENOMIC DNA]</scope>
    <source>
        <strain evidence="10">DSM 100764</strain>
    </source>
</reference>
<feature type="domain" description="Peptidase S8/S53" evidence="8">
    <location>
        <begin position="478"/>
        <end position="643"/>
    </location>
</feature>
<evidence type="ECO:0000256" key="7">
    <source>
        <dbReference type="SAM" id="SignalP"/>
    </source>
</evidence>
<keyword evidence="4 6" id="KW-0720">Serine protease</keyword>
<dbReference type="GeneID" id="93423379"/>
<evidence type="ECO:0000256" key="4">
    <source>
        <dbReference type="ARBA" id="ARBA00022825"/>
    </source>
</evidence>
<evidence type="ECO:0000256" key="3">
    <source>
        <dbReference type="ARBA" id="ARBA00022801"/>
    </source>
</evidence>